<dbReference type="InterPro" id="IPR029058">
    <property type="entry name" value="AB_hydrolase_fold"/>
</dbReference>
<dbReference type="GO" id="GO:0016787">
    <property type="term" value="F:hydrolase activity"/>
    <property type="evidence" value="ECO:0007669"/>
    <property type="project" value="UniProtKB-KW"/>
</dbReference>
<name>A0A7R8YRF3_HERIL</name>
<evidence type="ECO:0000259" key="3">
    <source>
        <dbReference type="Pfam" id="PF00561"/>
    </source>
</evidence>
<keyword evidence="2" id="KW-0378">Hydrolase</keyword>
<dbReference type="Gene3D" id="3.40.50.1820">
    <property type="entry name" value="alpha/beta hydrolase"/>
    <property type="match status" value="1"/>
</dbReference>
<dbReference type="InParanoid" id="A0A7R8YRF3"/>
<evidence type="ECO:0000256" key="2">
    <source>
        <dbReference type="ARBA" id="ARBA00022801"/>
    </source>
</evidence>
<feature type="domain" description="AB hydrolase-1" evidence="3">
    <location>
        <begin position="34"/>
        <end position="146"/>
    </location>
</feature>
<proteinExistence type="inferred from homology"/>
<dbReference type="Pfam" id="PF00561">
    <property type="entry name" value="Abhydrolase_1"/>
    <property type="match status" value="1"/>
</dbReference>
<dbReference type="GO" id="GO:0016020">
    <property type="term" value="C:membrane"/>
    <property type="evidence" value="ECO:0007669"/>
    <property type="project" value="TreeGrafter"/>
</dbReference>
<evidence type="ECO:0000313" key="5">
    <source>
        <dbReference type="Proteomes" id="UP000594454"/>
    </source>
</evidence>
<accession>A0A7R8YRF3</accession>
<comment type="similarity">
    <text evidence="1">Belongs to the AB hydrolase superfamily.</text>
</comment>
<reference evidence="4 5" key="1">
    <citation type="submission" date="2020-11" db="EMBL/GenBank/DDBJ databases">
        <authorList>
            <person name="Wallbank WR R."/>
            <person name="Pardo Diaz C."/>
            <person name="Kozak K."/>
            <person name="Martin S."/>
            <person name="Jiggins C."/>
            <person name="Moest M."/>
            <person name="Warren A I."/>
            <person name="Generalovic N T."/>
            <person name="Byers J.R.P. K."/>
            <person name="Montejo-Kovacevich G."/>
            <person name="Yen C E."/>
        </authorList>
    </citation>
    <scope>NUCLEOTIDE SEQUENCE [LARGE SCALE GENOMIC DNA]</scope>
</reference>
<gene>
    <name evidence="4" type="ORF">HERILL_LOCUS5446</name>
</gene>
<protein>
    <recommendedName>
        <fullName evidence="3">AB hydrolase-1 domain-containing protein</fullName>
    </recommendedName>
</protein>
<organism evidence="4 5">
    <name type="scientific">Hermetia illucens</name>
    <name type="common">Black soldier fly</name>
    <dbReference type="NCBI Taxonomy" id="343691"/>
    <lineage>
        <taxon>Eukaryota</taxon>
        <taxon>Metazoa</taxon>
        <taxon>Ecdysozoa</taxon>
        <taxon>Arthropoda</taxon>
        <taxon>Hexapoda</taxon>
        <taxon>Insecta</taxon>
        <taxon>Pterygota</taxon>
        <taxon>Neoptera</taxon>
        <taxon>Endopterygota</taxon>
        <taxon>Diptera</taxon>
        <taxon>Brachycera</taxon>
        <taxon>Stratiomyomorpha</taxon>
        <taxon>Stratiomyidae</taxon>
        <taxon>Hermetiinae</taxon>
        <taxon>Hermetia</taxon>
    </lineage>
</organism>
<dbReference type="InterPro" id="IPR050266">
    <property type="entry name" value="AB_hydrolase_sf"/>
</dbReference>
<dbReference type="SUPFAM" id="SSF53474">
    <property type="entry name" value="alpha/beta-Hydrolases"/>
    <property type="match status" value="1"/>
</dbReference>
<dbReference type="AlphaFoldDB" id="A0A7R8YRF3"/>
<evidence type="ECO:0000313" key="4">
    <source>
        <dbReference type="EMBL" id="CAD7082411.1"/>
    </source>
</evidence>
<dbReference type="InterPro" id="IPR000073">
    <property type="entry name" value="AB_hydrolase_1"/>
</dbReference>
<dbReference type="PANTHER" id="PTHR43798">
    <property type="entry name" value="MONOACYLGLYCEROL LIPASE"/>
    <property type="match status" value="1"/>
</dbReference>
<evidence type="ECO:0000256" key="1">
    <source>
        <dbReference type="ARBA" id="ARBA00008645"/>
    </source>
</evidence>
<dbReference type="PANTHER" id="PTHR43798:SF14">
    <property type="entry name" value="SERINE HYDROLASE-LIKE PROTEIN DDB_G0286239"/>
    <property type="match status" value="1"/>
</dbReference>
<keyword evidence="5" id="KW-1185">Reference proteome</keyword>
<dbReference type="Proteomes" id="UP000594454">
    <property type="component" value="Chromosome 2"/>
</dbReference>
<sequence>MEPSTLSRQCEEIKIKVPWGHIAGKWWGTKSVRPIVGLHGWQDNAGTFDTLAPLLPDHVGFLAIDYPGHGLSSRYPDGSDYTHMKYLYVLRLIMKDQNWDKISIIGHSLSSSLGFMFSALFPDKIDMLVGFDMLKPLVRPADSLADLLSRNMEGFIIANERNIENSEPPSYTYEECLERFYKGLGESVDKDKCFHIMDRNIKPSRKNPNQYYFNRDNRLRYGFGTVGQDLCVALAHRIKTTPHLFFKAKGSPYYEDEKNYFEILDILKKTNPNFEYYNIEGKHHLHLNEPEKVIGIVNEFINRHRPPSTCS</sequence>
<dbReference type="EMBL" id="LR899010">
    <property type="protein sequence ID" value="CAD7082411.1"/>
    <property type="molecule type" value="Genomic_DNA"/>
</dbReference>
<dbReference type="OrthoDB" id="190201at2759"/>